<protein>
    <recommendedName>
        <fullName evidence="3">TKL protein kinase</fullName>
    </recommendedName>
</protein>
<evidence type="ECO:0000313" key="2">
    <source>
        <dbReference type="Proteomes" id="UP000693981"/>
    </source>
</evidence>
<dbReference type="OrthoDB" id="116005at2759"/>
<comment type="caution">
    <text evidence="1">The sequence shown here is derived from an EMBL/GenBank/DDBJ whole genome shotgun (WGS) entry which is preliminary data.</text>
</comment>
<reference evidence="1" key="1">
    <citation type="submission" date="2021-02" db="EMBL/GenBank/DDBJ databases">
        <authorList>
            <person name="Palmer J.M."/>
        </authorList>
    </citation>
    <scope>NUCLEOTIDE SEQUENCE</scope>
    <source>
        <strain evidence="1">SCRP23</strain>
    </source>
</reference>
<dbReference type="EMBL" id="JAGDFL010000040">
    <property type="protein sequence ID" value="KAG7400011.1"/>
    <property type="molecule type" value="Genomic_DNA"/>
</dbReference>
<evidence type="ECO:0008006" key="3">
    <source>
        <dbReference type="Google" id="ProtNLM"/>
    </source>
</evidence>
<proteinExistence type="predicted"/>
<sequence>MSAESCPHACPAVPTLFSNCSTASSDVSTLWLAASSQLREEDSSGPSEEDACDQVTAVDASELGGLEIQAVDMKTSTLSILDVSNNPIANITAMSKRGPKILIARNTSLSSFEHVVFPSTLRQLTSELAELYST</sequence>
<organism evidence="1 2">
    <name type="scientific">Phytophthora boehmeriae</name>
    <dbReference type="NCBI Taxonomy" id="109152"/>
    <lineage>
        <taxon>Eukaryota</taxon>
        <taxon>Sar</taxon>
        <taxon>Stramenopiles</taxon>
        <taxon>Oomycota</taxon>
        <taxon>Peronosporomycetes</taxon>
        <taxon>Peronosporales</taxon>
        <taxon>Peronosporaceae</taxon>
        <taxon>Phytophthora</taxon>
    </lineage>
</organism>
<dbReference type="Proteomes" id="UP000693981">
    <property type="component" value="Unassembled WGS sequence"/>
</dbReference>
<evidence type="ECO:0000313" key="1">
    <source>
        <dbReference type="EMBL" id="KAG7400011.1"/>
    </source>
</evidence>
<gene>
    <name evidence="1" type="ORF">PHYBOEH_007352</name>
</gene>
<dbReference type="AlphaFoldDB" id="A0A8T1X370"/>
<keyword evidence="2" id="KW-1185">Reference proteome</keyword>
<accession>A0A8T1X370</accession>
<name>A0A8T1X370_9STRA</name>